<evidence type="ECO:0000313" key="3">
    <source>
        <dbReference type="Proteomes" id="UP001328733"/>
    </source>
</evidence>
<dbReference type="SUPFAM" id="SSF52540">
    <property type="entry name" value="P-loop containing nucleoside triphosphate hydrolases"/>
    <property type="match status" value="1"/>
</dbReference>
<sequence length="197" mass="21426">MKIITVTGYKGGVGKSTTAIHLAAYFSDRGKTVLVDGDPNRTAIGWAERGTLPFTVADERRAMKTIGGSDFVIIDTPARPHSDDLKELAKGCELLILPTAPDVLSLQPMLETAKDLGSANYRALITIVPPPPNKEGETLRKELSEGEIPVFKTMIRRTVGYQKAALAGVPIRDLNDAKLRVAWNDYKALGNEILEIL</sequence>
<feature type="domain" description="CobQ/CobB/MinD/ParA nucleotide binding" evidence="1">
    <location>
        <begin position="4"/>
        <end position="170"/>
    </location>
</feature>
<protein>
    <submittedName>
        <fullName evidence="2">ParA family protein</fullName>
    </submittedName>
</protein>
<dbReference type="Proteomes" id="UP001328733">
    <property type="component" value="Unassembled WGS sequence"/>
</dbReference>
<dbReference type="InterPro" id="IPR002586">
    <property type="entry name" value="CobQ/CobB/MinD/ParA_Nub-bd_dom"/>
</dbReference>
<evidence type="ECO:0000259" key="1">
    <source>
        <dbReference type="Pfam" id="PF01656"/>
    </source>
</evidence>
<name>A0AAW9R1P3_9CHRO</name>
<dbReference type="CDD" id="cd02042">
    <property type="entry name" value="ParAB_family"/>
    <property type="match status" value="1"/>
</dbReference>
<organism evidence="2 3">
    <name type="scientific">Pannus brasiliensis CCIBt3594</name>
    <dbReference type="NCBI Taxonomy" id="1427578"/>
    <lineage>
        <taxon>Bacteria</taxon>
        <taxon>Bacillati</taxon>
        <taxon>Cyanobacteriota</taxon>
        <taxon>Cyanophyceae</taxon>
        <taxon>Oscillatoriophycideae</taxon>
        <taxon>Chroococcales</taxon>
        <taxon>Microcystaceae</taxon>
        <taxon>Pannus</taxon>
    </lineage>
</organism>
<comment type="caution">
    <text evidence="2">The sequence shown here is derived from an EMBL/GenBank/DDBJ whole genome shotgun (WGS) entry which is preliminary data.</text>
</comment>
<keyword evidence="3" id="KW-1185">Reference proteome</keyword>
<accession>A0AAW9R1P3</accession>
<reference evidence="2 3" key="1">
    <citation type="submission" date="2024-01" db="EMBL/GenBank/DDBJ databases">
        <title>Genomic insights into the taxonomy and metabolism of the cyanobacterium Pannus brasiliensis CCIBt3594.</title>
        <authorList>
            <person name="Machado M."/>
            <person name="Botero N.B."/>
            <person name="Andreote A.P.D."/>
            <person name="Feitosa A.M.T."/>
            <person name="Popin R."/>
            <person name="Sivonen K."/>
            <person name="Fiore M.F."/>
        </authorList>
    </citation>
    <scope>NUCLEOTIDE SEQUENCE [LARGE SCALE GENOMIC DNA]</scope>
    <source>
        <strain evidence="2 3">CCIBt3594</strain>
    </source>
</reference>
<dbReference type="InterPro" id="IPR050678">
    <property type="entry name" value="DNA_Partitioning_ATPase"/>
</dbReference>
<dbReference type="Gene3D" id="3.40.50.300">
    <property type="entry name" value="P-loop containing nucleotide triphosphate hydrolases"/>
    <property type="match status" value="1"/>
</dbReference>
<dbReference type="InterPro" id="IPR027417">
    <property type="entry name" value="P-loop_NTPase"/>
</dbReference>
<gene>
    <name evidence="2" type="ORF">V0288_23095</name>
</gene>
<dbReference type="PANTHER" id="PTHR13696:SF96">
    <property type="entry name" value="COBQ_COBB_MIND_PARA NUCLEOTIDE BINDING DOMAIN-CONTAINING PROTEIN"/>
    <property type="match status" value="1"/>
</dbReference>
<dbReference type="EMBL" id="JBAFSM010000071">
    <property type="protein sequence ID" value="MEG3440034.1"/>
    <property type="molecule type" value="Genomic_DNA"/>
</dbReference>
<evidence type="ECO:0000313" key="2">
    <source>
        <dbReference type="EMBL" id="MEG3440034.1"/>
    </source>
</evidence>
<dbReference type="RefSeq" id="WP_332867505.1">
    <property type="nucleotide sequence ID" value="NZ_JBAFSM010000071.1"/>
</dbReference>
<dbReference type="AlphaFoldDB" id="A0AAW9R1P3"/>
<dbReference type="PANTHER" id="PTHR13696">
    <property type="entry name" value="P-LOOP CONTAINING NUCLEOSIDE TRIPHOSPHATE HYDROLASE"/>
    <property type="match status" value="1"/>
</dbReference>
<proteinExistence type="predicted"/>
<dbReference type="Pfam" id="PF01656">
    <property type="entry name" value="CbiA"/>
    <property type="match status" value="1"/>
</dbReference>